<dbReference type="Pfam" id="PF00392">
    <property type="entry name" value="GntR"/>
    <property type="match status" value="1"/>
</dbReference>
<dbReference type="PANTHER" id="PTHR43537:SF5">
    <property type="entry name" value="UXU OPERON TRANSCRIPTIONAL REGULATOR"/>
    <property type="match status" value="1"/>
</dbReference>
<dbReference type="GO" id="GO:0003677">
    <property type="term" value="F:DNA binding"/>
    <property type="evidence" value="ECO:0007669"/>
    <property type="project" value="UniProtKB-KW"/>
</dbReference>
<evidence type="ECO:0000256" key="3">
    <source>
        <dbReference type="ARBA" id="ARBA00023163"/>
    </source>
</evidence>
<dbReference type="InterPro" id="IPR011711">
    <property type="entry name" value="GntR_C"/>
</dbReference>
<dbReference type="InterPro" id="IPR000524">
    <property type="entry name" value="Tscrpt_reg_HTH_GntR"/>
</dbReference>
<keyword evidence="1" id="KW-0805">Transcription regulation</keyword>
<dbReference type="CDD" id="cd07377">
    <property type="entry name" value="WHTH_GntR"/>
    <property type="match status" value="1"/>
</dbReference>
<dbReference type="InterPro" id="IPR036388">
    <property type="entry name" value="WH-like_DNA-bd_sf"/>
</dbReference>
<keyword evidence="2" id="KW-0238">DNA-binding</keyword>
<dbReference type="PROSITE" id="PS50949">
    <property type="entry name" value="HTH_GNTR"/>
    <property type="match status" value="1"/>
</dbReference>
<dbReference type="PANTHER" id="PTHR43537">
    <property type="entry name" value="TRANSCRIPTIONAL REGULATOR, GNTR FAMILY"/>
    <property type="match status" value="1"/>
</dbReference>
<keyword evidence="3" id="KW-0804">Transcription</keyword>
<dbReference type="Pfam" id="PF07729">
    <property type="entry name" value="FCD"/>
    <property type="match status" value="1"/>
</dbReference>
<evidence type="ECO:0000256" key="1">
    <source>
        <dbReference type="ARBA" id="ARBA00023015"/>
    </source>
</evidence>
<evidence type="ECO:0000313" key="6">
    <source>
        <dbReference type="Proteomes" id="UP000294555"/>
    </source>
</evidence>
<reference evidence="5 6" key="1">
    <citation type="submission" date="2019-02" db="EMBL/GenBank/DDBJ databases">
        <title>Investigation of anaerobic lignin degradation for improved lignocellulosic biofuels.</title>
        <authorList>
            <person name="Deangelis K."/>
        </authorList>
    </citation>
    <scope>NUCLEOTIDE SEQUENCE [LARGE SCALE GENOMIC DNA]</scope>
    <source>
        <strain evidence="5 6">159R</strain>
    </source>
</reference>
<dbReference type="GO" id="GO:0003700">
    <property type="term" value="F:DNA-binding transcription factor activity"/>
    <property type="evidence" value="ECO:0007669"/>
    <property type="project" value="InterPro"/>
</dbReference>
<keyword evidence="6" id="KW-1185">Reference proteome</keyword>
<dbReference type="SMART" id="SM00895">
    <property type="entry name" value="FCD"/>
    <property type="match status" value="1"/>
</dbReference>
<gene>
    <name evidence="5" type="ORF">EZJ58_2432</name>
</gene>
<sequence length="246" mass="27723">MTTKKLLEHNTLSSQVQNYILELIPRENLTAGMAVPSEMQIIQDLGVSRGVVRESYRSLSALGVLEIKSGKVPRIKHFDASVLQLIFGFASATEQVTASQILSVRRWLEIGCAEMAAVNGTEQDFALLQQEMRLIRENFHNTESFVEHDIHFHLVLSQASKNPLFMILLQALHAQLKQSVYAGLEAQKEHLQYEQRIVELHQKICDFVCTRDAENAKKAMMEHFDTAVNSLIEQGSEMNGKSITSV</sequence>
<organism evidence="5 6">
    <name type="scientific">Sodalis ligni</name>
    <dbReference type="NCBI Taxonomy" id="2697027"/>
    <lineage>
        <taxon>Bacteria</taxon>
        <taxon>Pseudomonadati</taxon>
        <taxon>Pseudomonadota</taxon>
        <taxon>Gammaproteobacteria</taxon>
        <taxon>Enterobacterales</taxon>
        <taxon>Bruguierivoracaceae</taxon>
        <taxon>Sodalis</taxon>
    </lineage>
</organism>
<dbReference type="PRINTS" id="PR00035">
    <property type="entry name" value="HTHGNTR"/>
</dbReference>
<dbReference type="SMART" id="SM00345">
    <property type="entry name" value="HTH_GNTR"/>
    <property type="match status" value="1"/>
</dbReference>
<evidence type="ECO:0000256" key="2">
    <source>
        <dbReference type="ARBA" id="ARBA00023125"/>
    </source>
</evidence>
<accession>A0A4R1NC44</accession>
<comment type="caution">
    <text evidence="5">The sequence shown here is derived from an EMBL/GenBank/DDBJ whole genome shotgun (WGS) entry which is preliminary data.</text>
</comment>
<dbReference type="Gene3D" id="1.20.120.530">
    <property type="entry name" value="GntR ligand-binding domain-like"/>
    <property type="match status" value="1"/>
</dbReference>
<feature type="domain" description="HTH gntR-type" evidence="4">
    <location>
        <begin position="10"/>
        <end position="78"/>
    </location>
</feature>
<dbReference type="SUPFAM" id="SSF46785">
    <property type="entry name" value="Winged helix' DNA-binding domain"/>
    <property type="match status" value="1"/>
</dbReference>
<dbReference type="OrthoDB" id="6627771at2"/>
<name>A0A4R1NC44_9GAMM</name>
<dbReference type="SUPFAM" id="SSF48008">
    <property type="entry name" value="GntR ligand-binding domain-like"/>
    <property type="match status" value="1"/>
</dbReference>
<dbReference type="InterPro" id="IPR008920">
    <property type="entry name" value="TF_FadR/GntR_C"/>
</dbReference>
<evidence type="ECO:0000313" key="5">
    <source>
        <dbReference type="EMBL" id="TCL04319.1"/>
    </source>
</evidence>
<dbReference type="InterPro" id="IPR036390">
    <property type="entry name" value="WH_DNA-bd_sf"/>
</dbReference>
<dbReference type="Gene3D" id="1.10.10.10">
    <property type="entry name" value="Winged helix-like DNA-binding domain superfamily/Winged helix DNA-binding domain"/>
    <property type="match status" value="1"/>
</dbReference>
<protein>
    <submittedName>
        <fullName evidence="5">GntR family transcriptional regulator</fullName>
    </submittedName>
</protein>
<dbReference type="Proteomes" id="UP000294555">
    <property type="component" value="Unassembled WGS sequence"/>
</dbReference>
<dbReference type="EMBL" id="SJOI01000001">
    <property type="protein sequence ID" value="TCL04319.1"/>
    <property type="molecule type" value="Genomic_DNA"/>
</dbReference>
<dbReference type="AlphaFoldDB" id="A0A4R1NC44"/>
<dbReference type="RefSeq" id="WP_132923109.1">
    <property type="nucleotide sequence ID" value="NZ_SJOI01000001.1"/>
</dbReference>
<proteinExistence type="predicted"/>
<evidence type="ECO:0000259" key="4">
    <source>
        <dbReference type="PROSITE" id="PS50949"/>
    </source>
</evidence>